<comment type="caution">
    <text evidence="2">The sequence shown here is derived from an EMBL/GenBank/DDBJ whole genome shotgun (WGS) entry which is preliminary data.</text>
</comment>
<reference evidence="2 3" key="1">
    <citation type="submission" date="2015-07" db="EMBL/GenBank/DDBJ databases">
        <title>The genome of the fungus Escovopsis weberi, a specialized disease agent of ant agriculture.</title>
        <authorList>
            <person name="de Man T.J."/>
            <person name="Stajich J.E."/>
            <person name="Kubicek C.P."/>
            <person name="Chenthamara K."/>
            <person name="Atanasova L."/>
            <person name="Druzhinina I.S."/>
            <person name="Birnbaum S."/>
            <person name="Barribeau S.M."/>
            <person name="Teiling C."/>
            <person name="Suen G."/>
            <person name="Currie C."/>
            <person name="Gerardo N.M."/>
        </authorList>
    </citation>
    <scope>NUCLEOTIDE SEQUENCE [LARGE SCALE GENOMIC DNA]</scope>
</reference>
<dbReference type="AlphaFoldDB" id="A0A0M9VXP3"/>
<proteinExistence type="predicted"/>
<evidence type="ECO:0000313" key="2">
    <source>
        <dbReference type="EMBL" id="KOS23355.1"/>
    </source>
</evidence>
<dbReference type="Proteomes" id="UP000053831">
    <property type="component" value="Unassembled WGS sequence"/>
</dbReference>
<feature type="region of interest" description="Disordered" evidence="1">
    <location>
        <begin position="306"/>
        <end position="331"/>
    </location>
</feature>
<dbReference type="OrthoDB" id="3766406at2759"/>
<sequence length="362" mass="41051">MMLSRALQDLFFYTSRRRYGNGHDRGNGYENIDDALDECKPQSYEIEKSDSGLVILSHLLSFARDQPNHWVCETCTALHPVSRGDSPLRPSNSTCPQGWRQSPHNRYGHPSFRLSHRHIQLAFKYTRLKKWRHHLHLRRLLAETHADFVPNPLCPTLEGEFSAYPKIVNGRYLLFSTWTFTPGEENASERGMGSLRICQHQSFVGDPRLLPPDRTGTSIDNNNDHGGGGARAPDPERAQQQVPKTALSRIVRSAFRRPHHEICSSCAHCPTDFSVQVTPERAIVRVWQDFGGDGSPLDPAWTVHTEADQDPRQPCDPRDAPSAAEHKSGSIRESFGHCMREALHDIRNRKESCEAMGNVFIF</sequence>
<accession>A0A0M9VXP3</accession>
<dbReference type="STRING" id="150374.A0A0M9VXP3"/>
<protein>
    <submittedName>
        <fullName evidence="2">Uncharacterized protein</fullName>
    </submittedName>
</protein>
<feature type="compositionally biased region" description="Polar residues" evidence="1">
    <location>
        <begin position="89"/>
        <end position="102"/>
    </location>
</feature>
<organism evidence="2 3">
    <name type="scientific">Escovopsis weberi</name>
    <dbReference type="NCBI Taxonomy" id="150374"/>
    <lineage>
        <taxon>Eukaryota</taxon>
        <taxon>Fungi</taxon>
        <taxon>Dikarya</taxon>
        <taxon>Ascomycota</taxon>
        <taxon>Pezizomycotina</taxon>
        <taxon>Sordariomycetes</taxon>
        <taxon>Hypocreomycetidae</taxon>
        <taxon>Hypocreales</taxon>
        <taxon>Hypocreaceae</taxon>
        <taxon>Escovopsis</taxon>
    </lineage>
</organism>
<feature type="region of interest" description="Disordered" evidence="1">
    <location>
        <begin position="83"/>
        <end position="102"/>
    </location>
</feature>
<evidence type="ECO:0000313" key="3">
    <source>
        <dbReference type="Proteomes" id="UP000053831"/>
    </source>
</evidence>
<gene>
    <name evidence="2" type="ORF">ESCO_006690</name>
</gene>
<evidence type="ECO:0000256" key="1">
    <source>
        <dbReference type="SAM" id="MobiDB-lite"/>
    </source>
</evidence>
<name>A0A0M9VXP3_ESCWE</name>
<dbReference type="EMBL" id="LGSR01000001">
    <property type="protein sequence ID" value="KOS23355.1"/>
    <property type="molecule type" value="Genomic_DNA"/>
</dbReference>
<feature type="region of interest" description="Disordered" evidence="1">
    <location>
        <begin position="206"/>
        <end position="243"/>
    </location>
</feature>
<keyword evidence="3" id="KW-1185">Reference proteome</keyword>